<evidence type="ECO:0000259" key="2">
    <source>
        <dbReference type="Pfam" id="PF01210"/>
    </source>
</evidence>
<dbReference type="GO" id="GO:0016616">
    <property type="term" value="F:oxidoreductase activity, acting on the CH-OH group of donors, NAD or NADP as acceptor"/>
    <property type="evidence" value="ECO:0007669"/>
    <property type="project" value="InterPro"/>
</dbReference>
<dbReference type="GO" id="GO:0051287">
    <property type="term" value="F:NAD binding"/>
    <property type="evidence" value="ECO:0007669"/>
    <property type="project" value="InterPro"/>
</dbReference>
<evidence type="ECO:0000313" key="5">
    <source>
        <dbReference type="Proteomes" id="UP000198985"/>
    </source>
</evidence>
<keyword evidence="1" id="KW-0560">Oxidoreductase</keyword>
<dbReference type="AlphaFoldDB" id="A0A1H5IV86"/>
<dbReference type="Proteomes" id="UP000198985">
    <property type="component" value="Unassembled WGS sequence"/>
</dbReference>
<dbReference type="Gene3D" id="1.10.1040.10">
    <property type="entry name" value="N-(1-d-carboxylethyl)-l-norvaline Dehydrogenase, domain 2"/>
    <property type="match status" value="1"/>
</dbReference>
<protein>
    <submittedName>
        <fullName evidence="4">Opine dehydrogenase</fullName>
    </submittedName>
</protein>
<dbReference type="GO" id="GO:0046168">
    <property type="term" value="P:glycerol-3-phosphate catabolic process"/>
    <property type="evidence" value="ECO:0007669"/>
    <property type="project" value="InterPro"/>
</dbReference>
<dbReference type="SUPFAM" id="SSF51735">
    <property type="entry name" value="NAD(P)-binding Rossmann-fold domains"/>
    <property type="match status" value="1"/>
</dbReference>
<evidence type="ECO:0000259" key="3">
    <source>
        <dbReference type="Pfam" id="PF02317"/>
    </source>
</evidence>
<proteinExistence type="predicted"/>
<evidence type="ECO:0000256" key="1">
    <source>
        <dbReference type="ARBA" id="ARBA00023002"/>
    </source>
</evidence>
<dbReference type="InterPro" id="IPR013328">
    <property type="entry name" value="6PGD_dom2"/>
</dbReference>
<dbReference type="EMBL" id="FNTY01000002">
    <property type="protein sequence ID" value="SEE43328.1"/>
    <property type="molecule type" value="Genomic_DNA"/>
</dbReference>
<feature type="domain" description="Glycerol-3-phosphate dehydrogenase NAD-dependent N-terminal" evidence="2">
    <location>
        <begin position="3"/>
        <end position="107"/>
    </location>
</feature>
<dbReference type="InterPro" id="IPR036291">
    <property type="entry name" value="NAD(P)-bd_dom_sf"/>
</dbReference>
<feature type="domain" description="Opine dehydrogenase" evidence="3">
    <location>
        <begin position="188"/>
        <end position="332"/>
    </location>
</feature>
<dbReference type="Pfam" id="PF01210">
    <property type="entry name" value="NAD_Gly3P_dh_N"/>
    <property type="match status" value="1"/>
</dbReference>
<dbReference type="Pfam" id="PF02317">
    <property type="entry name" value="Octopine_DH"/>
    <property type="match status" value="1"/>
</dbReference>
<name>A0A1H5IV86_9PSED</name>
<gene>
    <name evidence="4" type="ORF">SAMN04490194_2217</name>
</gene>
<reference evidence="4 5" key="1">
    <citation type="submission" date="2016-10" db="EMBL/GenBank/DDBJ databases">
        <authorList>
            <person name="de Groot N.N."/>
        </authorList>
    </citation>
    <scope>NUCLEOTIDE SEQUENCE [LARGE SCALE GENOMIC DNA]</scope>
    <source>
        <strain evidence="4 5">BS3662</strain>
    </source>
</reference>
<dbReference type="InterPro" id="IPR008927">
    <property type="entry name" value="6-PGluconate_DH-like_C_sf"/>
</dbReference>
<organism evidence="4 5">
    <name type="scientific">Pseudomonas migulae</name>
    <dbReference type="NCBI Taxonomy" id="78543"/>
    <lineage>
        <taxon>Bacteria</taxon>
        <taxon>Pseudomonadati</taxon>
        <taxon>Pseudomonadota</taxon>
        <taxon>Gammaproteobacteria</taxon>
        <taxon>Pseudomonadales</taxon>
        <taxon>Pseudomonadaceae</taxon>
        <taxon>Pseudomonas</taxon>
    </lineage>
</organism>
<accession>A0A1H5IV86</accession>
<dbReference type="PANTHER" id="PTHR38015">
    <property type="entry name" value="BLR6086 PROTEIN"/>
    <property type="match status" value="1"/>
</dbReference>
<dbReference type="SUPFAM" id="SSF48179">
    <property type="entry name" value="6-phosphogluconate dehydrogenase C-terminal domain-like"/>
    <property type="match status" value="1"/>
</dbReference>
<dbReference type="InterPro" id="IPR011128">
    <property type="entry name" value="G3P_DH_NAD-dep_N"/>
</dbReference>
<dbReference type="PANTHER" id="PTHR38015:SF1">
    <property type="entry name" value="OPINE DEHYDROGENASE DOMAIN-CONTAINING PROTEIN"/>
    <property type="match status" value="1"/>
</dbReference>
<dbReference type="RefSeq" id="WP_084317853.1">
    <property type="nucleotide sequence ID" value="NZ_FNTY01000002.1"/>
</dbReference>
<dbReference type="InterPro" id="IPR051729">
    <property type="entry name" value="Opine/Lysopine_DH"/>
</dbReference>
<sequence>MNISVIGGGHGCYAAAIELAEKGHSVRLWRRDSAALEKLQGLGHLLVRDFRGERRLSLGQVGDALTLTADLAQAVADAELLVIALPSTSHSALASELAPLLRDGQVVFLPPGTFGSMVFAEAMAKVGNHSDVAFAETGTLPYLARKHGDNQVVISGYATRLPTGVFPSRLSESAFAVLREAYPSVEPIEDALSGALMNAGPIIHPPLILMNAGPLEHFETWDIHNEGTVPSIRRVTNALDAERIAVREALGYGAPHFPLADHYATDGDEWMYGRGAHGKLTDSGDWREDIDLQKHRYMLEDTRLGLSFLVSVGRWAGVSTPVAQGLLSLATVVSGIDLYAEGRTLENLGLDQLSRSEMAQCLSQGLQA</sequence>
<dbReference type="InterPro" id="IPR003421">
    <property type="entry name" value="Opine_DH"/>
</dbReference>
<evidence type="ECO:0000313" key="4">
    <source>
        <dbReference type="EMBL" id="SEE43328.1"/>
    </source>
</evidence>
<dbReference type="Gene3D" id="3.40.50.720">
    <property type="entry name" value="NAD(P)-binding Rossmann-like Domain"/>
    <property type="match status" value="1"/>
</dbReference>